<feature type="domain" description="ABC transporter" evidence="6">
    <location>
        <begin position="6"/>
        <end position="238"/>
    </location>
</feature>
<name>A0ABU7JDN5_9GAMM</name>
<keyword evidence="8" id="KW-1185">Reference proteome</keyword>
<comment type="caution">
    <text evidence="7">The sequence shown here is derived from an EMBL/GenBank/DDBJ whole genome shotgun (WGS) entry which is preliminary data.</text>
</comment>
<dbReference type="PROSITE" id="PS00211">
    <property type="entry name" value="ABC_TRANSPORTER_1"/>
    <property type="match status" value="1"/>
</dbReference>
<evidence type="ECO:0000259" key="6">
    <source>
        <dbReference type="PROSITE" id="PS50893"/>
    </source>
</evidence>
<proteinExistence type="predicted"/>
<dbReference type="InterPro" id="IPR003439">
    <property type="entry name" value="ABC_transporter-like_ATP-bd"/>
</dbReference>
<dbReference type="CDD" id="cd03214">
    <property type="entry name" value="ABC_Iron-Siderophores_B12_Hemin"/>
    <property type="match status" value="1"/>
</dbReference>
<dbReference type="EMBL" id="JAUGZK010000003">
    <property type="protein sequence ID" value="MEE2023760.1"/>
    <property type="molecule type" value="Genomic_DNA"/>
</dbReference>
<evidence type="ECO:0000256" key="2">
    <source>
        <dbReference type="ARBA" id="ARBA00022741"/>
    </source>
</evidence>
<evidence type="ECO:0000256" key="3">
    <source>
        <dbReference type="ARBA" id="ARBA00022840"/>
    </source>
</evidence>
<protein>
    <submittedName>
        <fullName evidence="7">ABC transporter ATP-binding protein</fullName>
    </submittedName>
</protein>
<reference evidence="7 8" key="1">
    <citation type="submission" date="2023-06" db="EMBL/GenBank/DDBJ databases">
        <title>Alkalimonas sp., MEB004 an alkaliphilic bacterium isolated from Lonar Lake, India.</title>
        <authorList>
            <person name="Joshi A."/>
            <person name="Thite S."/>
        </authorList>
    </citation>
    <scope>NUCLEOTIDE SEQUENCE [LARGE SCALE GENOMIC DNA]</scope>
    <source>
        <strain evidence="7 8">MEB004</strain>
    </source>
</reference>
<dbReference type="SUPFAM" id="SSF52540">
    <property type="entry name" value="P-loop containing nucleoside triphosphate hydrolases"/>
    <property type="match status" value="1"/>
</dbReference>
<evidence type="ECO:0000256" key="1">
    <source>
        <dbReference type="ARBA" id="ARBA00022448"/>
    </source>
</evidence>
<keyword evidence="3 7" id="KW-0067">ATP-binding</keyword>
<dbReference type="Gene3D" id="3.40.50.300">
    <property type="entry name" value="P-loop containing nucleotide triphosphate hydrolases"/>
    <property type="match status" value="1"/>
</dbReference>
<evidence type="ECO:0000313" key="7">
    <source>
        <dbReference type="EMBL" id="MEE2023760.1"/>
    </source>
</evidence>
<dbReference type="PANTHER" id="PTHR42794:SF1">
    <property type="entry name" value="HEMIN IMPORT ATP-BINDING PROTEIN HMUV"/>
    <property type="match status" value="1"/>
</dbReference>
<keyword evidence="2" id="KW-0547">Nucleotide-binding</keyword>
<dbReference type="Pfam" id="PF00005">
    <property type="entry name" value="ABC_tran"/>
    <property type="match status" value="1"/>
</dbReference>
<keyword evidence="1" id="KW-0813">Transport</keyword>
<gene>
    <name evidence="7" type="ORF">QWF21_05830</name>
</gene>
<dbReference type="InterPro" id="IPR027417">
    <property type="entry name" value="P-loop_NTPase"/>
</dbReference>
<organism evidence="7 8">
    <name type="scientific">Alkalimonas mucilaginosa</name>
    <dbReference type="NCBI Taxonomy" id="3057676"/>
    <lineage>
        <taxon>Bacteria</taxon>
        <taxon>Pseudomonadati</taxon>
        <taxon>Pseudomonadota</taxon>
        <taxon>Gammaproteobacteria</taxon>
        <taxon>Alkalimonas</taxon>
    </lineage>
</organism>
<dbReference type="PANTHER" id="PTHR42794">
    <property type="entry name" value="HEMIN IMPORT ATP-BINDING PROTEIN HMUV"/>
    <property type="match status" value="1"/>
</dbReference>
<sequence>MASAVLQLQNVSLQLGQRTVLDQISCSVAAGRVLGVVGPNGAGKSSLLRLLYGELQASQGQVLFHHKAISSYRRAELARQMAVVMQSPMPVFSLTTEQMVMLGLVPHKRWFDPTTSQDYHQLELALLKTGLLALRHKKLAELSGGELQRAFIARALVQNARVLLLDEPTNHLDVHYQHQILQLIRQLNLTIVCCLHDLNLAASYCDDILLLDNGRLQAFGTAQQVLTAERLSQVFQQPCLMLPHAQLERPVIHFYAKKPGEHHG</sequence>
<dbReference type="SMART" id="SM00382">
    <property type="entry name" value="AAA"/>
    <property type="match status" value="1"/>
</dbReference>
<dbReference type="InterPro" id="IPR017871">
    <property type="entry name" value="ABC_transporter-like_CS"/>
</dbReference>
<accession>A0ABU7JDN5</accession>
<keyword evidence="4" id="KW-1278">Translocase</keyword>
<dbReference type="RefSeq" id="WP_330087110.1">
    <property type="nucleotide sequence ID" value="NZ_JAUGZK010000003.1"/>
</dbReference>
<dbReference type="Proteomes" id="UP001339167">
    <property type="component" value="Unassembled WGS sequence"/>
</dbReference>
<evidence type="ECO:0000256" key="4">
    <source>
        <dbReference type="ARBA" id="ARBA00022967"/>
    </source>
</evidence>
<comment type="function">
    <text evidence="5">Part of the ABC transporter complex HmuTUV involved in hemin import. Responsible for energy coupling to the transport system.</text>
</comment>
<evidence type="ECO:0000256" key="5">
    <source>
        <dbReference type="ARBA" id="ARBA00037066"/>
    </source>
</evidence>
<dbReference type="GO" id="GO:0005524">
    <property type="term" value="F:ATP binding"/>
    <property type="evidence" value="ECO:0007669"/>
    <property type="project" value="UniProtKB-KW"/>
</dbReference>
<dbReference type="InterPro" id="IPR003593">
    <property type="entry name" value="AAA+_ATPase"/>
</dbReference>
<dbReference type="PROSITE" id="PS50893">
    <property type="entry name" value="ABC_TRANSPORTER_2"/>
    <property type="match status" value="1"/>
</dbReference>
<evidence type="ECO:0000313" key="8">
    <source>
        <dbReference type="Proteomes" id="UP001339167"/>
    </source>
</evidence>